<reference evidence="8" key="1">
    <citation type="journal article" date="2020" name="Stud. Mycol.">
        <title>101 Dothideomycetes genomes: a test case for predicting lifestyles and emergence of pathogens.</title>
        <authorList>
            <person name="Haridas S."/>
            <person name="Albert R."/>
            <person name="Binder M."/>
            <person name="Bloem J."/>
            <person name="Labutti K."/>
            <person name="Salamov A."/>
            <person name="Andreopoulos B."/>
            <person name="Baker S."/>
            <person name="Barry K."/>
            <person name="Bills G."/>
            <person name="Bluhm B."/>
            <person name="Cannon C."/>
            <person name="Castanera R."/>
            <person name="Culley D."/>
            <person name="Daum C."/>
            <person name="Ezra D."/>
            <person name="Gonzalez J."/>
            <person name="Henrissat B."/>
            <person name="Kuo A."/>
            <person name="Liang C."/>
            <person name="Lipzen A."/>
            <person name="Lutzoni F."/>
            <person name="Magnuson J."/>
            <person name="Mondo S."/>
            <person name="Nolan M."/>
            <person name="Ohm R."/>
            <person name="Pangilinan J."/>
            <person name="Park H.-J."/>
            <person name="Ramirez L."/>
            <person name="Alfaro M."/>
            <person name="Sun H."/>
            <person name="Tritt A."/>
            <person name="Yoshinaga Y."/>
            <person name="Zwiers L.-H."/>
            <person name="Turgeon B."/>
            <person name="Goodwin S."/>
            <person name="Spatafora J."/>
            <person name="Crous P."/>
            <person name="Grigoriev I."/>
        </authorList>
    </citation>
    <scope>NUCLEOTIDE SEQUENCE</scope>
    <source>
        <strain evidence="8">CBS 122368</strain>
    </source>
</reference>
<keyword evidence="4 6" id="KW-0472">Membrane</keyword>
<evidence type="ECO:0000256" key="5">
    <source>
        <dbReference type="ARBA" id="ARBA00038359"/>
    </source>
</evidence>
<evidence type="ECO:0000256" key="3">
    <source>
        <dbReference type="ARBA" id="ARBA00022989"/>
    </source>
</evidence>
<keyword evidence="3 6" id="KW-1133">Transmembrane helix</keyword>
<dbReference type="InterPro" id="IPR049326">
    <property type="entry name" value="Rhodopsin_dom_fungi"/>
</dbReference>
<dbReference type="GeneID" id="54586838"/>
<name>A0A6A6IAC8_9PLEO</name>
<evidence type="ECO:0000256" key="1">
    <source>
        <dbReference type="ARBA" id="ARBA00004141"/>
    </source>
</evidence>
<accession>A0A6A6IAC8</accession>
<evidence type="ECO:0000259" key="7">
    <source>
        <dbReference type="Pfam" id="PF20684"/>
    </source>
</evidence>
<keyword evidence="9" id="KW-1185">Reference proteome</keyword>
<gene>
    <name evidence="8" type="ORF">BU26DRAFT_566316</name>
</gene>
<dbReference type="OrthoDB" id="5391602at2759"/>
<dbReference type="RefSeq" id="XP_033682335.1">
    <property type="nucleotide sequence ID" value="XM_033833508.1"/>
</dbReference>
<evidence type="ECO:0000256" key="6">
    <source>
        <dbReference type="SAM" id="Phobius"/>
    </source>
</evidence>
<feature type="transmembrane region" description="Helical" evidence="6">
    <location>
        <begin position="162"/>
        <end position="184"/>
    </location>
</feature>
<keyword evidence="2 6" id="KW-0812">Transmembrane</keyword>
<evidence type="ECO:0000313" key="8">
    <source>
        <dbReference type="EMBL" id="KAF2247331.1"/>
    </source>
</evidence>
<comment type="subcellular location">
    <subcellularLocation>
        <location evidence="1">Membrane</location>
        <topology evidence="1">Multi-pass membrane protein</topology>
    </subcellularLocation>
</comment>
<evidence type="ECO:0000313" key="9">
    <source>
        <dbReference type="Proteomes" id="UP000800094"/>
    </source>
</evidence>
<evidence type="ECO:0000256" key="4">
    <source>
        <dbReference type="ARBA" id="ARBA00023136"/>
    </source>
</evidence>
<organism evidence="8 9">
    <name type="scientific">Trematosphaeria pertusa</name>
    <dbReference type="NCBI Taxonomy" id="390896"/>
    <lineage>
        <taxon>Eukaryota</taxon>
        <taxon>Fungi</taxon>
        <taxon>Dikarya</taxon>
        <taxon>Ascomycota</taxon>
        <taxon>Pezizomycotina</taxon>
        <taxon>Dothideomycetes</taxon>
        <taxon>Pleosporomycetidae</taxon>
        <taxon>Pleosporales</taxon>
        <taxon>Massarineae</taxon>
        <taxon>Trematosphaeriaceae</taxon>
        <taxon>Trematosphaeria</taxon>
    </lineage>
</organism>
<dbReference type="Pfam" id="PF20684">
    <property type="entry name" value="Fung_rhodopsin"/>
    <property type="match status" value="1"/>
</dbReference>
<feature type="transmembrane region" description="Helical" evidence="6">
    <location>
        <begin position="83"/>
        <end position="108"/>
    </location>
</feature>
<protein>
    <recommendedName>
        <fullName evidence="7">Rhodopsin domain-containing protein</fullName>
    </recommendedName>
</protein>
<dbReference type="Proteomes" id="UP000800094">
    <property type="component" value="Unassembled WGS sequence"/>
</dbReference>
<feature type="domain" description="Rhodopsin" evidence="7">
    <location>
        <begin position="59"/>
        <end position="248"/>
    </location>
</feature>
<comment type="similarity">
    <text evidence="5">Belongs to the SAT4 family.</text>
</comment>
<evidence type="ECO:0000256" key="2">
    <source>
        <dbReference type="ARBA" id="ARBA00022692"/>
    </source>
</evidence>
<dbReference type="AlphaFoldDB" id="A0A6A6IAC8"/>
<dbReference type="PANTHER" id="PTHR33048">
    <property type="entry name" value="PTH11-LIKE INTEGRAL MEMBRANE PROTEIN (AFU_ORTHOLOGUE AFUA_5G11245)"/>
    <property type="match status" value="1"/>
</dbReference>
<proteinExistence type="inferred from homology"/>
<sequence length="272" mass="31293">MELQSMLMAQVAVIHGRLGRHQIVDASGMPILDDPQFLVYERSTDTHVDEVRGQHSRLIGLGFIKASILVFYKSIFHVKSFRWAVYIILCIVIWWTTSYAFASLFTYWPATALIEPFYGNKCISAVPMWLSVVYRDILVDVGILIMRIPMVLKLQLPWPQKLGVLGMLLLGASICAIPVTRLIILTKIADEFILHYNDMTYMPLRKQFHIITHTYSKLDYTFPVFFWTNIELPVAVVSTCLPTLRPIWAYLKSSTETFQGSTGHLWRCFLRA</sequence>
<dbReference type="PANTHER" id="PTHR33048:SF134">
    <property type="entry name" value="INTEGRAL MEMBRANE PROTEIN"/>
    <property type="match status" value="1"/>
</dbReference>
<dbReference type="InterPro" id="IPR052337">
    <property type="entry name" value="SAT4-like"/>
</dbReference>
<dbReference type="EMBL" id="ML987197">
    <property type="protein sequence ID" value="KAF2247331.1"/>
    <property type="molecule type" value="Genomic_DNA"/>
</dbReference>
<feature type="transmembrane region" description="Helical" evidence="6">
    <location>
        <begin position="128"/>
        <end position="150"/>
    </location>
</feature>
<dbReference type="GO" id="GO:0016020">
    <property type="term" value="C:membrane"/>
    <property type="evidence" value="ECO:0007669"/>
    <property type="project" value="UniProtKB-SubCell"/>
</dbReference>